<dbReference type="EMBL" id="VRLW01000001">
    <property type="protein sequence ID" value="KAA1260047.1"/>
    <property type="molecule type" value="Genomic_DNA"/>
</dbReference>
<dbReference type="SUPFAM" id="SSF158446">
    <property type="entry name" value="IVS-encoded protein-like"/>
    <property type="match status" value="1"/>
</dbReference>
<dbReference type="PANTHER" id="PTHR38471:SF2">
    <property type="entry name" value="FOUR HELIX BUNDLE PROTEIN"/>
    <property type="match status" value="1"/>
</dbReference>
<dbReference type="InterPro" id="IPR012657">
    <property type="entry name" value="23S_rRNA-intervening_sequence"/>
</dbReference>
<evidence type="ECO:0008006" key="3">
    <source>
        <dbReference type="Google" id="ProtNLM"/>
    </source>
</evidence>
<reference evidence="1 2" key="1">
    <citation type="submission" date="2019-08" db="EMBL/GenBank/DDBJ databases">
        <title>Deep-cultivation of Planctomycetes and their phenomic and genomic characterization uncovers novel biology.</title>
        <authorList>
            <person name="Wiegand S."/>
            <person name="Jogler M."/>
            <person name="Boedeker C."/>
            <person name="Pinto D."/>
            <person name="Vollmers J."/>
            <person name="Rivas-Marin E."/>
            <person name="Kohn T."/>
            <person name="Peeters S.H."/>
            <person name="Heuer A."/>
            <person name="Rast P."/>
            <person name="Oberbeckmann S."/>
            <person name="Bunk B."/>
            <person name="Jeske O."/>
            <person name="Meyerdierks A."/>
            <person name="Storesund J.E."/>
            <person name="Kallscheuer N."/>
            <person name="Luecker S."/>
            <person name="Lage O.M."/>
            <person name="Pohl T."/>
            <person name="Merkel B.J."/>
            <person name="Hornburger P."/>
            <person name="Mueller R.-W."/>
            <person name="Bruemmer F."/>
            <person name="Labrenz M."/>
            <person name="Spormann A.M."/>
            <person name="Op Den Camp H."/>
            <person name="Overmann J."/>
            <person name="Amann R."/>
            <person name="Jetten M.S.M."/>
            <person name="Mascher T."/>
            <person name="Medema M.H."/>
            <person name="Devos D.P."/>
            <person name="Kaster A.-K."/>
            <person name="Ovreas L."/>
            <person name="Rohde M."/>
            <person name="Galperin M.Y."/>
            <person name="Jogler C."/>
        </authorList>
    </citation>
    <scope>NUCLEOTIDE SEQUENCE [LARGE SCALE GENOMIC DNA]</scope>
    <source>
        <strain evidence="1 2">LF1</strain>
    </source>
</reference>
<keyword evidence="2" id="KW-1185">Reference proteome</keyword>
<dbReference type="Proteomes" id="UP000322699">
    <property type="component" value="Unassembled WGS sequence"/>
</dbReference>
<evidence type="ECO:0000313" key="1">
    <source>
        <dbReference type="EMBL" id="KAA1260047.1"/>
    </source>
</evidence>
<dbReference type="AlphaFoldDB" id="A0A5B1CFS0"/>
<proteinExistence type="predicted"/>
<comment type="caution">
    <text evidence="1">The sequence shown here is derived from an EMBL/GenBank/DDBJ whole genome shotgun (WGS) entry which is preliminary data.</text>
</comment>
<dbReference type="PIRSF" id="PIRSF035652">
    <property type="entry name" value="CHP02436"/>
    <property type="match status" value="1"/>
</dbReference>
<organism evidence="1 2">
    <name type="scientific">Rubripirellula obstinata</name>
    <dbReference type="NCBI Taxonomy" id="406547"/>
    <lineage>
        <taxon>Bacteria</taxon>
        <taxon>Pseudomonadati</taxon>
        <taxon>Planctomycetota</taxon>
        <taxon>Planctomycetia</taxon>
        <taxon>Pirellulales</taxon>
        <taxon>Pirellulaceae</taxon>
        <taxon>Rubripirellula</taxon>
    </lineage>
</organism>
<gene>
    <name evidence="1" type="ORF">LF1_25860</name>
</gene>
<dbReference type="RefSeq" id="WP_068265670.1">
    <property type="nucleotide sequence ID" value="NZ_LWSK01000094.1"/>
</dbReference>
<dbReference type="NCBIfam" id="TIGR02436">
    <property type="entry name" value="four helix bundle protein"/>
    <property type="match status" value="1"/>
</dbReference>
<evidence type="ECO:0000313" key="2">
    <source>
        <dbReference type="Proteomes" id="UP000322699"/>
    </source>
</evidence>
<dbReference type="PANTHER" id="PTHR38471">
    <property type="entry name" value="FOUR HELIX BUNDLE PROTEIN"/>
    <property type="match status" value="1"/>
</dbReference>
<protein>
    <recommendedName>
        <fullName evidence="3">Four helix bundle protein</fullName>
    </recommendedName>
</protein>
<dbReference type="OrthoDB" id="285993at2"/>
<dbReference type="InterPro" id="IPR036583">
    <property type="entry name" value="23S_rRNA_IVS_sf"/>
</dbReference>
<dbReference type="Pfam" id="PF05635">
    <property type="entry name" value="23S_rRNA_IVP"/>
    <property type="match status" value="1"/>
</dbReference>
<accession>A0A5B1CFS0</accession>
<sequence>MSQANELEDRLIDFAVRIIKLANALPNSPAAKHIARQLLRSGTSPAPNYAEARAAESSADFVHKLKIALKELNETSVWLKMVCRADLMKCKLMEELIDENQQLCRILNSSAKTAKQKLEHRK</sequence>
<name>A0A5B1CFS0_9BACT</name>
<dbReference type="Gene3D" id="1.20.1440.60">
    <property type="entry name" value="23S rRNA-intervening sequence"/>
    <property type="match status" value="1"/>
</dbReference>